<reference evidence="3" key="2">
    <citation type="submission" date="2016-03" db="EMBL/GenBank/DDBJ databases">
        <authorList>
            <person name="Ploux O."/>
        </authorList>
    </citation>
    <scope>NUCLEOTIDE SEQUENCE [LARGE SCALE GENOMIC DNA]</scope>
    <source>
        <strain evidence="3">PP9</strain>
    </source>
</reference>
<feature type="transmembrane region" description="Helical" evidence="1">
    <location>
        <begin position="6"/>
        <end position="30"/>
    </location>
</feature>
<dbReference type="OrthoDB" id="282886at2"/>
<evidence type="ECO:0000313" key="3">
    <source>
        <dbReference type="Proteomes" id="UP000076021"/>
    </source>
</evidence>
<keyword evidence="1" id="KW-1133">Transmembrane helix</keyword>
<dbReference type="InterPro" id="IPR019635">
    <property type="entry name" value="DUF2500"/>
</dbReference>
<gene>
    <name evidence="2" type="ORF">ATY39_12745</name>
</gene>
<evidence type="ECO:0000256" key="1">
    <source>
        <dbReference type="SAM" id="Phobius"/>
    </source>
</evidence>
<dbReference type="Proteomes" id="UP000076021">
    <property type="component" value="Chromosome"/>
</dbReference>
<dbReference type="Pfam" id="PF10694">
    <property type="entry name" value="DUF2500"/>
    <property type="match status" value="1"/>
</dbReference>
<dbReference type="KEGG" id="rst:ATY39_12745"/>
<evidence type="ECO:0000313" key="2">
    <source>
        <dbReference type="EMBL" id="AMX00199.1"/>
    </source>
</evidence>
<dbReference type="STRING" id="241244.ATY39_12745"/>
<keyword evidence="1" id="KW-0812">Transmembrane</keyword>
<proteinExistence type="predicted"/>
<sequence>MILEEQGISLFTIVPIIVGIGFVIVIGILITRAAKGLNTWTTNNNSPILTVPVAIVAKRTEVSGGGQDSMATTSYYATFELEDGERVELRVSGKVYGSFVEGDNGTLTYQGTRYHQFERKL</sequence>
<dbReference type="EMBL" id="CP014806">
    <property type="protein sequence ID" value="AMX00199.1"/>
    <property type="molecule type" value="Genomic_DNA"/>
</dbReference>
<dbReference type="RefSeq" id="WP_066790330.1">
    <property type="nucleotide sequence ID" value="NZ_CP014806.1"/>
</dbReference>
<reference evidence="2 3" key="1">
    <citation type="journal article" date="2016" name="Genome Announc.">
        <title>Whole-Genome Sequence of Rummeliibacillus stabekisii Strain PP9 Isolated from Antarctic Soil.</title>
        <authorList>
            <person name="da Mota F.F."/>
            <person name="Vollu R.E."/>
            <person name="Jurelevicius D."/>
            <person name="Seldin L."/>
        </authorList>
    </citation>
    <scope>NUCLEOTIDE SEQUENCE [LARGE SCALE GENOMIC DNA]</scope>
    <source>
        <strain evidence="2 3">PP9</strain>
    </source>
</reference>
<accession>A0A143HEN9</accession>
<keyword evidence="1" id="KW-0472">Membrane</keyword>
<dbReference type="Gene3D" id="2.40.50.660">
    <property type="match status" value="1"/>
</dbReference>
<dbReference type="AlphaFoldDB" id="A0A143HEN9"/>
<name>A0A143HEN9_9BACL</name>
<organism evidence="2 3">
    <name type="scientific">Rummeliibacillus stabekisii</name>
    <dbReference type="NCBI Taxonomy" id="241244"/>
    <lineage>
        <taxon>Bacteria</taxon>
        <taxon>Bacillati</taxon>
        <taxon>Bacillota</taxon>
        <taxon>Bacilli</taxon>
        <taxon>Bacillales</taxon>
        <taxon>Caryophanaceae</taxon>
        <taxon>Rummeliibacillus</taxon>
    </lineage>
</organism>
<keyword evidence="3" id="KW-1185">Reference proteome</keyword>
<protein>
    <recommendedName>
        <fullName evidence="4">DUF2500 domain-containing protein</fullName>
    </recommendedName>
</protein>
<evidence type="ECO:0008006" key="4">
    <source>
        <dbReference type="Google" id="ProtNLM"/>
    </source>
</evidence>